<dbReference type="InterPro" id="IPR002762">
    <property type="entry name" value="CbiX-like"/>
</dbReference>
<dbReference type="Proteomes" id="UP000593802">
    <property type="component" value="Chromosome"/>
</dbReference>
<evidence type="ECO:0000256" key="1">
    <source>
        <dbReference type="ARBA" id="ARBA00022723"/>
    </source>
</evidence>
<name>A0A7I8D8S6_9BACL</name>
<proteinExistence type="predicted"/>
<dbReference type="KEGG" id="eff:skT53_07470"/>
<sequence>MKTGIVLVAHGSREEAANRELQQVADWLAQANPSFMVQPAYLELAEPDIPTAIDRCAERGAERLVIVPFFLLAGSHVKEDIPRIASEAQDRYPAIPIKVAAPLGYHSALADIVADRIDDLLAAE</sequence>
<evidence type="ECO:0000313" key="4">
    <source>
        <dbReference type="Proteomes" id="UP000593802"/>
    </source>
</evidence>
<keyword evidence="4" id="KW-1185">Reference proteome</keyword>
<dbReference type="GO" id="GO:0046872">
    <property type="term" value="F:metal ion binding"/>
    <property type="evidence" value="ECO:0007669"/>
    <property type="project" value="UniProtKB-KW"/>
</dbReference>
<dbReference type="Gene3D" id="3.40.50.1400">
    <property type="match status" value="1"/>
</dbReference>
<dbReference type="EMBL" id="AP023366">
    <property type="protein sequence ID" value="BCJ85762.1"/>
    <property type="molecule type" value="Genomic_DNA"/>
</dbReference>
<reference evidence="3 4" key="1">
    <citation type="submission" date="2020-08" db="EMBL/GenBank/DDBJ databases">
        <title>Complete Genome Sequence of Effusibacillus dendaii Strain skT53, Isolated from Farmland soil.</title>
        <authorList>
            <person name="Konishi T."/>
            <person name="Kawasaki H."/>
        </authorList>
    </citation>
    <scope>NUCLEOTIDE SEQUENCE [LARGE SCALE GENOMIC DNA]</scope>
    <source>
        <strain evidence="4">skT53</strain>
    </source>
</reference>
<accession>A0A7I8D8S6</accession>
<evidence type="ECO:0000313" key="3">
    <source>
        <dbReference type="EMBL" id="BCJ85762.1"/>
    </source>
</evidence>
<dbReference type="PANTHER" id="PTHR33542">
    <property type="entry name" value="SIROHYDROCHLORIN FERROCHELATASE, CHLOROPLASTIC"/>
    <property type="match status" value="1"/>
</dbReference>
<evidence type="ECO:0000256" key="2">
    <source>
        <dbReference type="ARBA" id="ARBA00023239"/>
    </source>
</evidence>
<dbReference type="CDD" id="cd03416">
    <property type="entry name" value="CbiX_SirB_N"/>
    <property type="match status" value="1"/>
</dbReference>
<keyword evidence="2" id="KW-0456">Lyase</keyword>
<dbReference type="PANTHER" id="PTHR33542:SF3">
    <property type="entry name" value="SIROHYDROCHLORIN FERROCHELATASE, CHLOROPLASTIC"/>
    <property type="match status" value="1"/>
</dbReference>
<keyword evidence="1" id="KW-0479">Metal-binding</keyword>
<dbReference type="RefSeq" id="WP_200759838.1">
    <property type="nucleotide sequence ID" value="NZ_AP023366.1"/>
</dbReference>
<protein>
    <submittedName>
        <fullName evidence="3">Sirohydrochlorin cobaltochelatase</fullName>
    </submittedName>
</protein>
<dbReference type="SUPFAM" id="SSF53800">
    <property type="entry name" value="Chelatase"/>
    <property type="match status" value="1"/>
</dbReference>
<dbReference type="GO" id="GO:0016829">
    <property type="term" value="F:lyase activity"/>
    <property type="evidence" value="ECO:0007669"/>
    <property type="project" value="UniProtKB-KW"/>
</dbReference>
<dbReference type="Pfam" id="PF01903">
    <property type="entry name" value="CbiX"/>
    <property type="match status" value="1"/>
</dbReference>
<dbReference type="InterPro" id="IPR050963">
    <property type="entry name" value="Sirohydro_Cobaltochel/CbiX"/>
</dbReference>
<organism evidence="3 4">
    <name type="scientific">Effusibacillus dendaii</name>
    <dbReference type="NCBI Taxonomy" id="2743772"/>
    <lineage>
        <taxon>Bacteria</taxon>
        <taxon>Bacillati</taxon>
        <taxon>Bacillota</taxon>
        <taxon>Bacilli</taxon>
        <taxon>Bacillales</taxon>
        <taxon>Alicyclobacillaceae</taxon>
        <taxon>Effusibacillus</taxon>
    </lineage>
</organism>
<gene>
    <name evidence="3" type="primary">cbiX</name>
    <name evidence="3" type="ORF">skT53_07470</name>
</gene>
<dbReference type="AlphaFoldDB" id="A0A7I8D8S6"/>